<feature type="domain" description="C2H2-type" evidence="12">
    <location>
        <begin position="1360"/>
        <end position="1387"/>
    </location>
</feature>
<keyword evidence="13" id="KW-1185">Reference proteome</keyword>
<dbReference type="PROSITE" id="PS00028">
    <property type="entry name" value="ZINC_FINGER_C2H2_1"/>
    <property type="match status" value="41"/>
</dbReference>
<feature type="domain" description="C2H2-type" evidence="12">
    <location>
        <begin position="2526"/>
        <end position="2553"/>
    </location>
</feature>
<feature type="domain" description="C2H2-type" evidence="12">
    <location>
        <begin position="2639"/>
        <end position="2667"/>
    </location>
</feature>
<feature type="domain" description="C2H2-type" evidence="12">
    <location>
        <begin position="1416"/>
        <end position="1443"/>
    </location>
</feature>
<keyword evidence="4 10" id="KW-0863">Zinc-finger</keyword>
<feature type="region of interest" description="Disordered" evidence="11">
    <location>
        <begin position="1700"/>
        <end position="1743"/>
    </location>
</feature>
<feature type="domain" description="C2H2-type" evidence="12">
    <location>
        <begin position="337"/>
        <end position="364"/>
    </location>
</feature>
<evidence type="ECO:0000256" key="10">
    <source>
        <dbReference type="PROSITE-ProRule" id="PRU00042"/>
    </source>
</evidence>
<evidence type="ECO:0000256" key="1">
    <source>
        <dbReference type="ARBA" id="ARBA00004123"/>
    </source>
</evidence>
<evidence type="ECO:0000256" key="5">
    <source>
        <dbReference type="ARBA" id="ARBA00022833"/>
    </source>
</evidence>
<dbReference type="FunFam" id="3.30.160.60:FF:000965">
    <property type="entry name" value="Neurotrophin receptor-interacting factor homolog"/>
    <property type="match status" value="1"/>
</dbReference>
<accession>A0A7E6ERU1</accession>
<evidence type="ECO:0000313" key="15">
    <source>
        <dbReference type="RefSeq" id="XP_036358060.1"/>
    </source>
</evidence>
<dbReference type="FunFam" id="3.30.160.60:FF:001004">
    <property type="entry name" value="Zinc finger protein 426"/>
    <property type="match status" value="1"/>
</dbReference>
<feature type="region of interest" description="Disordered" evidence="11">
    <location>
        <begin position="227"/>
        <end position="247"/>
    </location>
</feature>
<protein>
    <submittedName>
        <fullName evidence="14 15">Uncharacterized protein LOC115211127 isoform X1</fullName>
    </submittedName>
</protein>
<feature type="domain" description="C2H2-type" evidence="12">
    <location>
        <begin position="579"/>
        <end position="606"/>
    </location>
</feature>
<feature type="domain" description="C2H2-type" evidence="12">
    <location>
        <begin position="2130"/>
        <end position="2157"/>
    </location>
</feature>
<feature type="domain" description="C2H2-type" evidence="12">
    <location>
        <begin position="132"/>
        <end position="159"/>
    </location>
</feature>
<dbReference type="GO" id="GO:0003677">
    <property type="term" value="F:DNA binding"/>
    <property type="evidence" value="ECO:0007669"/>
    <property type="project" value="UniProtKB-KW"/>
</dbReference>
<feature type="domain" description="C2H2-type" evidence="12">
    <location>
        <begin position="2282"/>
        <end position="2309"/>
    </location>
</feature>
<feature type="domain" description="C2H2-type" evidence="12">
    <location>
        <begin position="1103"/>
        <end position="1130"/>
    </location>
</feature>
<feature type="compositionally biased region" description="Acidic residues" evidence="11">
    <location>
        <begin position="1719"/>
        <end position="1735"/>
    </location>
</feature>
<feature type="domain" description="C2H2-type" evidence="12">
    <location>
        <begin position="73"/>
        <end position="100"/>
    </location>
</feature>
<dbReference type="Gene3D" id="3.30.160.60">
    <property type="entry name" value="Classic Zinc Finger"/>
    <property type="match status" value="31"/>
</dbReference>
<feature type="domain" description="C2H2-type" evidence="12">
    <location>
        <begin position="1567"/>
        <end position="1594"/>
    </location>
</feature>
<keyword evidence="2" id="KW-0479">Metal-binding</keyword>
<dbReference type="GO" id="GO:0005634">
    <property type="term" value="C:nucleus"/>
    <property type="evidence" value="ECO:0007669"/>
    <property type="project" value="UniProtKB-SubCell"/>
</dbReference>
<feature type="domain" description="C2H2-type" evidence="12">
    <location>
        <begin position="1131"/>
        <end position="1158"/>
    </location>
</feature>
<feature type="domain" description="C2H2-type" evidence="12">
    <location>
        <begin position="1075"/>
        <end position="1102"/>
    </location>
</feature>
<dbReference type="FunFam" id="3.30.160.60:FF:000110">
    <property type="entry name" value="Zinc finger protein-like"/>
    <property type="match status" value="6"/>
</dbReference>
<evidence type="ECO:0000256" key="2">
    <source>
        <dbReference type="ARBA" id="ARBA00022723"/>
    </source>
</evidence>
<proteinExistence type="predicted"/>
<evidence type="ECO:0000256" key="8">
    <source>
        <dbReference type="ARBA" id="ARBA00023163"/>
    </source>
</evidence>
<feature type="domain" description="C2H2-type" evidence="12">
    <location>
        <begin position="2412"/>
        <end position="2439"/>
    </location>
</feature>
<feature type="domain" description="C2H2-type" evidence="12">
    <location>
        <begin position="1639"/>
        <end position="1666"/>
    </location>
</feature>
<feature type="domain" description="C2H2-type" evidence="12">
    <location>
        <begin position="1303"/>
        <end position="1330"/>
    </location>
</feature>
<dbReference type="RefSeq" id="XP_036358059.1">
    <property type="nucleotide sequence ID" value="XM_036502166.1"/>
</dbReference>
<dbReference type="PANTHER" id="PTHR24394:SF29">
    <property type="entry name" value="MYONEURIN"/>
    <property type="match status" value="1"/>
</dbReference>
<dbReference type="Proteomes" id="UP000515154">
    <property type="component" value="Linkage group LG4"/>
</dbReference>
<feature type="domain" description="C2H2-type" evidence="12">
    <location>
        <begin position="160"/>
        <end position="187"/>
    </location>
</feature>
<feature type="domain" description="C2H2-type" evidence="12">
    <location>
        <begin position="1388"/>
        <end position="1415"/>
    </location>
</feature>
<feature type="region of interest" description="Disordered" evidence="11">
    <location>
        <begin position="1964"/>
        <end position="1994"/>
    </location>
</feature>
<organism evidence="13 14">
    <name type="scientific">Octopus sinensis</name>
    <name type="common">East Asian common octopus</name>
    <dbReference type="NCBI Taxonomy" id="2607531"/>
    <lineage>
        <taxon>Eukaryota</taxon>
        <taxon>Metazoa</taxon>
        <taxon>Spiralia</taxon>
        <taxon>Lophotrochozoa</taxon>
        <taxon>Mollusca</taxon>
        <taxon>Cephalopoda</taxon>
        <taxon>Coleoidea</taxon>
        <taxon>Octopodiformes</taxon>
        <taxon>Octopoda</taxon>
        <taxon>Incirrata</taxon>
        <taxon>Octopodidae</taxon>
        <taxon>Octopus</taxon>
    </lineage>
</organism>
<dbReference type="GO" id="GO:0008270">
    <property type="term" value="F:zinc ion binding"/>
    <property type="evidence" value="ECO:0007669"/>
    <property type="project" value="UniProtKB-KW"/>
</dbReference>
<dbReference type="SMART" id="SM00355">
    <property type="entry name" value="ZnF_C2H2"/>
    <property type="match status" value="47"/>
</dbReference>
<dbReference type="RefSeq" id="XP_036358060.1">
    <property type="nucleotide sequence ID" value="XM_036502167.1"/>
</dbReference>
<dbReference type="FunFam" id="3.30.160.60:FF:000446">
    <property type="entry name" value="Zinc finger protein"/>
    <property type="match status" value="1"/>
</dbReference>
<feature type="domain" description="C2H2-type" evidence="12">
    <location>
        <begin position="870"/>
        <end position="894"/>
    </location>
</feature>
<keyword evidence="8" id="KW-0804">Transcription</keyword>
<feature type="domain" description="C2H2-type" evidence="12">
    <location>
        <begin position="188"/>
        <end position="215"/>
    </location>
</feature>
<dbReference type="FunFam" id="3.30.160.60:FF:000621">
    <property type="entry name" value="FLT3-interacting zinc finger 1"/>
    <property type="match status" value="1"/>
</dbReference>
<feature type="domain" description="C2H2-type" evidence="12">
    <location>
        <begin position="1924"/>
        <end position="1951"/>
    </location>
</feature>
<feature type="compositionally biased region" description="Polar residues" evidence="11">
    <location>
        <begin position="1964"/>
        <end position="1973"/>
    </location>
</feature>
<evidence type="ECO:0000259" key="12">
    <source>
        <dbReference type="PROSITE" id="PS50157"/>
    </source>
</evidence>
<keyword evidence="9" id="KW-0539">Nucleus</keyword>
<keyword evidence="3" id="KW-0677">Repeat</keyword>
<dbReference type="Pfam" id="PF00096">
    <property type="entry name" value="zf-C2H2"/>
    <property type="match status" value="21"/>
</dbReference>
<dbReference type="PANTHER" id="PTHR24394">
    <property type="entry name" value="ZINC FINGER PROTEIN"/>
    <property type="match status" value="1"/>
</dbReference>
<feature type="domain" description="C2H2-type" evidence="12">
    <location>
        <begin position="551"/>
        <end position="578"/>
    </location>
</feature>
<keyword evidence="7" id="KW-0238">DNA-binding</keyword>
<feature type="compositionally biased region" description="Polar residues" evidence="11">
    <location>
        <begin position="1440"/>
        <end position="1466"/>
    </location>
</feature>
<feature type="region of interest" description="Disordered" evidence="11">
    <location>
        <begin position="972"/>
        <end position="992"/>
    </location>
</feature>
<feature type="domain" description="C2H2-type" evidence="12">
    <location>
        <begin position="2158"/>
        <end position="2185"/>
    </location>
</feature>
<evidence type="ECO:0000313" key="13">
    <source>
        <dbReference type="Proteomes" id="UP000515154"/>
    </source>
</evidence>
<dbReference type="InterPro" id="IPR013087">
    <property type="entry name" value="Znf_C2H2_type"/>
</dbReference>
<feature type="domain" description="C2H2-type" evidence="12">
    <location>
        <begin position="281"/>
        <end position="308"/>
    </location>
</feature>
<sequence>MMFSSSKENQLPLSGNNGSLNVNQISDKGCYSLRSRHNSQNIFKCEICSKIFDSNSSLEQHMFSVHHSTNGVFLCEFCSTNFSQKSSLMQHRCTHLTNTTSQAILDTGFPQKIYQSLTDNSNINTVKMSQNFTCEFCHKTFKTNSALLIHNRSHTGESPYSCEFCGKNFRQTAHLDVHMRIHTGETPFKCNYCNKSFNQKNNRNRHELIHLNGNIEQNPTISGINFDPNAATSPIHTSSVPNTSQSFTVSDVKESSLTPSISTDQSRSNDLIVQRTPQTSHICHLCNKTLNSKSALQVHYRTHTGESPYICHICNQRFKQSAHLDAHLRVHSKETPFKCQYCDKGFSQKGNKNRHERTHFLNKEGDTGKVNTLLPSTREVCHTNSIIGCEFETLLDHEGVRININYKQFVNIDADNVYSDKSNLAICEFCQSPIKDCTCAATHSSSFRQNTEPYPFQKTTEQFVLSDNTSREAVENQTAEATNIQKYNNSRSKLSAQTICNDNTCMSASSELLNSNTSSRNHSSFICKMCTKEFVTNIELQRHMQCHKGVTVCEFCHKDFKSSSSLAVHRRVHTGEMPYKCDYCNKSFKQVPHLDVHMRTHTGEMPFQCLYCDKKFSQKCNRNRHMNTHMNEAATESKDKCDKNEVYSGNQVEKLQSLTECTCGNEFSEPNSFITHILSHDNLPDLLSQSNSHNNHTPEINCNNSGTASIKDSQCRVCNETFTDQAGLDQHIASSHRKNSFPVSKDNCETEANKIQERPLGLIPGEIPYISSSANNSLVVLNNNMSTLGHLGNESSKSFQPNNCNIEVQSRSQSGELLYEAGYIENSQNKESKTNNWIEAASLKTSEHSISTNFVSSDMSYTPVERLGTHDCQICNSKFTNYTSFMDHQNSHNNCIEMMRKSQSASDEFIHNNSNFSDRGVFKCELCGKFFPDIASLHYHQQVKHSQEVIARNNFNQPRSCHQLENGDFEERDNSFTSSPSNKGHLITGSTNITSSNKEDLAGINNKLFSCKTCNFHFNSRQDLIKHKLCHTVSTNHSVKCNQDMTAALTPSNTCAAVADQMNKSDSPLVSTNSNICEFCKKDFRNHSALVIHRRIHTGEMPFQCEYCHRGFRQVAHLDVHLRIHTGETPYKCAFCSKKFSQNCNRIRHQKIHLQPQNLDGSYEQSASHQAGDHIYNCEFCISKFSNYEEFLDHLNCHNTPCLQDGQPEEYKKKRKLQSVSQSFYSENGTPEDWNCCERGLTGSNNKCKQCNPHSVNAGECNLQMGSNCDKTPLNGCSVSDCENNGGYFVKNCQNSLKVIGNNECELCSVQFVNKDELNVHQVSHHMDQPSTMFSNRNSTHCQSSMNLLKDSAGQGPSEKSCEFCQKTFNSTSALITHRRVHTGETPYKCSFCQKSFKQAAHRDVHMRIHTGETPYKCQYCDRSFSQNNNRLRHEKTHQLDNNTTTQSNENSPRAELQNDSNGATGSSAEQNGALCFTCPVCGALFENGLDLTDHQTICFAANDKLAHNDVDVPNCSVSLVLETDSFPNDDLQHIPSLSSDNNYSLKEADKSSYSDKNVSQPSEIFFSCHFCGIKFRTESVLNKHQKLCKGSSRLVPVATDDIGLITTVMSEDGSSHFTLKNNVEPSKAKQHDATVDLFPCNICGEEFTLAIHLNCHMATHSEQKEFTDHVTKQNKPRALSINLEEPSLHMTVEEFGNCSEDEGLATPQPDCSGHLENGEDSDNVAEREDNDEEQKDSSKQTHFKYKKNSQILDFENLIKKEILLEDYENPLHQLKKTFITKDSSKDTENPCGIDTAMETTSTCLPDADRTGYFCHQCNIEFTNEEKLHQHRISVHEEAKENYEVVTGAELLSTLCNRGDGNLLLDQHICEFCEKGFNSSSALHVHRRIHTGESPYKCHLCNRRFKQNIHLNVHLRTHTGETPYHCQFCDKKFTQNSNRIRHQRMHLADITTVDSSAVVDNITPSENNVSLEPNSDSRNRDSSDDHELMTNSEQQWKDKKPLYYNQLFEKERKSSVLNIIPLEYHPPNEPKIEVNNSDLTGSIYMGDSQQMSVLKEEIDAGDDKKLPVNTNNKQPADKEGSQSEVNLSFPKDSKYYLRNSHFRCDFCSRQFRSKSALIIHRRVHTGEKPYQCTYCLKSFKQVAHLETHSRIHTGETPFKCNYCRRSFSQKSNCDRHHRIHVAWKKRMKARAKAAAKTVHLCTICDGRFANASALSKHKCSKVISLEEAGGNTDNVLSSIPYSCNICGKNYINKGYFERHKQSHTLNTTSEKDATSVTEKAFYLCEICQQNFTDKTQYTEHVFQHISETPCDQEASSYTSTDDVPVDHIREVCYLCEQCKKEFYNKEDFYSHSCSSTFDSGNKERYEEHDSKSFENSCNDDEIFTTTLLDQDLSRETEVSGFSEQNGNNSGLSVCEFCNKTFKSLSSLLIHRRVHTGETPFKCPYCKRQFKQIAHLDVHLRTHTGETPFKCQFCDKSFTQNSNKNRHEKVHLSSETAAQLELSSSQIFSKNSVNSAVTTSEKPCQSYCCDICFAMFSTENDLNEHTQTHQDTSYDLGTTLLDLNQNSNKRHHQGENAESNQNQVPHGKSKRLSDTKKRCIMEVKGFLANEQELKPEVFNQNRLDDQSMTYDNFGENISCHQCEMCDKIFQTNDALVEHKFSEHITSASNQDIDDCNSKIIGSQKSVSANFDNGLQKHVCEYCNKDCKSFSSLLTHRRVHTGETPYKCSYCERSFKQSAHLDVHMRTHTGETPYKCKFCDKAFSQNSNKNRHERLHLIQTAT</sequence>
<dbReference type="GO" id="GO:0000981">
    <property type="term" value="F:DNA-binding transcription factor activity, RNA polymerase II-specific"/>
    <property type="evidence" value="ECO:0007669"/>
    <property type="project" value="TreeGrafter"/>
</dbReference>
<keyword evidence="6" id="KW-0805">Transcription regulation</keyword>
<evidence type="ECO:0000256" key="7">
    <source>
        <dbReference type="ARBA" id="ARBA00023125"/>
    </source>
</evidence>
<feature type="domain" description="C2H2-type" evidence="12">
    <location>
        <begin position="922"/>
        <end position="950"/>
    </location>
</feature>
<feature type="compositionally biased region" description="Basic and acidic residues" evidence="11">
    <location>
        <begin position="1975"/>
        <end position="1988"/>
    </location>
</feature>
<feature type="domain" description="C2H2-type" evidence="12">
    <location>
        <begin position="2752"/>
        <end position="2779"/>
    </location>
</feature>
<feature type="domain" description="C2H2-type" evidence="12">
    <location>
        <begin position="1896"/>
        <end position="1923"/>
    </location>
</feature>
<feature type="region of interest" description="Disordered" evidence="11">
    <location>
        <begin position="2059"/>
        <end position="2086"/>
    </location>
</feature>
<feature type="domain" description="C2H2-type" evidence="12">
    <location>
        <begin position="2102"/>
        <end position="2129"/>
    </location>
</feature>
<feature type="domain" description="C2H2-type" evidence="12">
    <location>
        <begin position="1009"/>
        <end position="1036"/>
    </location>
</feature>
<reference evidence="14 15" key="1">
    <citation type="submission" date="2025-08" db="UniProtKB">
        <authorList>
            <consortium name="RefSeq"/>
        </authorList>
    </citation>
    <scope>IDENTIFICATION</scope>
</reference>
<dbReference type="FunFam" id="3.30.160.60:FF:000630">
    <property type="entry name" value="Zinc finger protein 180"/>
    <property type="match status" value="1"/>
</dbReference>
<feature type="domain" description="C2H2-type" evidence="12">
    <location>
        <begin position="2333"/>
        <end position="2363"/>
    </location>
</feature>
<feature type="domain" description="C2H2-type" evidence="12">
    <location>
        <begin position="43"/>
        <end position="71"/>
    </location>
</feature>
<feature type="compositionally biased region" description="Polar residues" evidence="11">
    <location>
        <begin position="230"/>
        <end position="247"/>
    </location>
</feature>
<feature type="domain" description="C2H2-type" evidence="12">
    <location>
        <begin position="2724"/>
        <end position="2751"/>
    </location>
</feature>
<evidence type="ECO:0000256" key="4">
    <source>
        <dbReference type="ARBA" id="ARBA00022771"/>
    </source>
</evidence>
<feature type="domain" description="C2H2-type" evidence="12">
    <location>
        <begin position="2241"/>
        <end position="2268"/>
    </location>
</feature>
<feature type="compositionally biased region" description="Polar residues" evidence="11">
    <location>
        <begin position="975"/>
        <end position="992"/>
    </location>
</feature>
<feature type="domain" description="C2H2-type" evidence="12">
    <location>
        <begin position="2696"/>
        <end position="2723"/>
    </location>
</feature>
<dbReference type="SUPFAM" id="SSF57667">
    <property type="entry name" value="beta-beta-alpha zinc fingers"/>
    <property type="match status" value="24"/>
</dbReference>
<evidence type="ECO:0000256" key="9">
    <source>
        <dbReference type="ARBA" id="ARBA00023242"/>
    </source>
</evidence>
<feature type="domain" description="C2H2-type" evidence="12">
    <location>
        <begin position="2440"/>
        <end position="2467"/>
    </location>
</feature>
<dbReference type="FunFam" id="3.30.160.60:FF:000624">
    <property type="entry name" value="zinc finger protein 697"/>
    <property type="match status" value="1"/>
</dbReference>
<feature type="domain" description="C2H2-type" evidence="12">
    <location>
        <begin position="525"/>
        <end position="549"/>
    </location>
</feature>
<feature type="domain" description="C2H2-type" evidence="12">
    <location>
        <begin position="607"/>
        <end position="634"/>
    </location>
</feature>
<evidence type="ECO:0000313" key="14">
    <source>
        <dbReference type="RefSeq" id="XP_036358059.1"/>
    </source>
</evidence>
<evidence type="ECO:0000256" key="6">
    <source>
        <dbReference type="ARBA" id="ARBA00023015"/>
    </source>
</evidence>
<keyword evidence="5" id="KW-0862">Zinc</keyword>
<evidence type="ECO:0000256" key="11">
    <source>
        <dbReference type="SAM" id="MobiDB-lite"/>
    </source>
</evidence>
<feature type="domain" description="C2H2-type" evidence="12">
    <location>
        <begin position="309"/>
        <end position="336"/>
    </location>
</feature>
<dbReference type="FunFam" id="3.30.160.60:FF:002343">
    <property type="entry name" value="Zinc finger protein 33A"/>
    <property type="match status" value="7"/>
</dbReference>
<feature type="region of interest" description="Disordered" evidence="11">
    <location>
        <begin position="1434"/>
        <end position="1466"/>
    </location>
</feature>
<name>A0A7E6ERU1_9MOLL</name>
<evidence type="ECO:0000256" key="3">
    <source>
        <dbReference type="ARBA" id="ARBA00022737"/>
    </source>
</evidence>
<dbReference type="PROSITE" id="PS50157">
    <property type="entry name" value="ZINC_FINGER_C2H2_2"/>
    <property type="match status" value="43"/>
</dbReference>
<feature type="domain" description="C2H2-type" evidence="12">
    <location>
        <begin position="713"/>
        <end position="741"/>
    </location>
</feature>
<feature type="domain" description="C2H2-type" evidence="12">
    <location>
        <begin position="2468"/>
        <end position="2495"/>
    </location>
</feature>
<dbReference type="InterPro" id="IPR036236">
    <property type="entry name" value="Znf_C2H2_sf"/>
</dbReference>
<feature type="domain" description="C2H2-type" evidence="12">
    <location>
        <begin position="1813"/>
        <end position="1841"/>
    </location>
</feature>
<feature type="region of interest" description="Disordered" evidence="11">
    <location>
        <begin position="2568"/>
        <end position="2592"/>
    </location>
</feature>
<feature type="domain" description="C2H2-type" evidence="12">
    <location>
        <begin position="1868"/>
        <end position="1895"/>
    </location>
</feature>
<gene>
    <name evidence="14 15" type="primary">LOC115211127</name>
</gene>
<comment type="subcellular location">
    <subcellularLocation>
        <location evidence="1">Nucleus</location>
    </subcellularLocation>
</comment>